<sequence>MLEYVKPNRSALCSVDFSTDVRGKVLNIAVDELSPYLIFEDNKTKVTGFFGDVWTIVQEALKFRNVKIKLCRSIYHSSYEYSILKTGEFDALLTASLMKFPTTAYYAHSTVIGENSYSLFALSEGSTVSKWWYTRIFDTHVWILSTIFVIVLTLVMIGIHNVKKNWCKQIEYCNEFSFPTFTLLCILGATSGQGFQNLPRSWSLRLCALTALNMGMLLSCGFNSTLTSYLASRVPYVGMSNLEDVWNLGTHSLCVRNKSLAYDELMGAIIKSNNPADVKKKWRKLLNRNCPNMENEIEVRDMLCRSGFVYVEASDVFLKEYQHVRHKCQIVKIPGTYWNSKISFLHYRGSKYRKTINKYLLRLRGILKYLENKWIFHPNLKHVQFNQFQTVELGHVQLLIIGLIIMIIFSVVICIFENLWF</sequence>
<evidence type="ECO:0000256" key="7">
    <source>
        <dbReference type="ARBA" id="ARBA00023180"/>
    </source>
</evidence>
<dbReference type="Gene3D" id="1.10.287.70">
    <property type="match status" value="1"/>
</dbReference>
<dbReference type="PANTHER" id="PTHR42643:SF30">
    <property type="entry name" value="IONOTROPIC RECEPTOR 40A-RELATED"/>
    <property type="match status" value="1"/>
</dbReference>
<evidence type="ECO:0000256" key="3">
    <source>
        <dbReference type="ARBA" id="ARBA00022692"/>
    </source>
</evidence>
<dbReference type="AlphaFoldDB" id="A0AAJ6VKU8"/>
<comment type="subcellular location">
    <subcellularLocation>
        <location evidence="1">Cell membrane</location>
        <topology evidence="1">Multi-pass membrane protein</topology>
    </subcellularLocation>
</comment>
<dbReference type="PANTHER" id="PTHR42643">
    <property type="entry name" value="IONOTROPIC RECEPTOR 20A-RELATED"/>
    <property type="match status" value="1"/>
</dbReference>
<dbReference type="Proteomes" id="UP000695007">
    <property type="component" value="Unplaced"/>
</dbReference>
<keyword evidence="9" id="KW-1185">Reference proteome</keyword>
<dbReference type="InterPro" id="IPR052192">
    <property type="entry name" value="Insect_Ionotropic_Sensory_Rcpt"/>
</dbReference>
<dbReference type="GO" id="GO:0005886">
    <property type="term" value="C:plasma membrane"/>
    <property type="evidence" value="ECO:0007669"/>
    <property type="project" value="UniProtKB-SubCell"/>
</dbReference>
<dbReference type="KEGG" id="csol:105360007"/>
<dbReference type="GeneID" id="105360007"/>
<protein>
    <submittedName>
        <fullName evidence="10">Uncharacterized protein LOC105360007</fullName>
    </submittedName>
</protein>
<keyword evidence="4 8" id="KW-1133">Transmembrane helix</keyword>
<feature type="non-terminal residue" evidence="10">
    <location>
        <position position="421"/>
    </location>
</feature>
<reference evidence="10" key="1">
    <citation type="submission" date="2025-08" db="UniProtKB">
        <authorList>
            <consortium name="RefSeq"/>
        </authorList>
    </citation>
    <scope>IDENTIFICATION</scope>
</reference>
<keyword evidence="7" id="KW-0325">Glycoprotein</keyword>
<keyword evidence="2" id="KW-1003">Cell membrane</keyword>
<evidence type="ECO:0000256" key="4">
    <source>
        <dbReference type="ARBA" id="ARBA00022989"/>
    </source>
</evidence>
<evidence type="ECO:0000256" key="8">
    <source>
        <dbReference type="SAM" id="Phobius"/>
    </source>
</evidence>
<feature type="transmembrane region" description="Helical" evidence="8">
    <location>
        <begin position="141"/>
        <end position="160"/>
    </location>
</feature>
<gene>
    <name evidence="10" type="primary">LOC105360007</name>
</gene>
<evidence type="ECO:0000256" key="6">
    <source>
        <dbReference type="ARBA" id="ARBA00023170"/>
    </source>
</evidence>
<evidence type="ECO:0000256" key="2">
    <source>
        <dbReference type="ARBA" id="ARBA00022475"/>
    </source>
</evidence>
<organism evidence="9 10">
    <name type="scientific">Ceratosolen solmsi marchali</name>
    <dbReference type="NCBI Taxonomy" id="326594"/>
    <lineage>
        <taxon>Eukaryota</taxon>
        <taxon>Metazoa</taxon>
        <taxon>Ecdysozoa</taxon>
        <taxon>Arthropoda</taxon>
        <taxon>Hexapoda</taxon>
        <taxon>Insecta</taxon>
        <taxon>Pterygota</taxon>
        <taxon>Neoptera</taxon>
        <taxon>Endopterygota</taxon>
        <taxon>Hymenoptera</taxon>
        <taxon>Apocrita</taxon>
        <taxon>Proctotrupomorpha</taxon>
        <taxon>Chalcidoidea</taxon>
        <taxon>Agaonidae</taxon>
        <taxon>Agaoninae</taxon>
        <taxon>Ceratosolen</taxon>
    </lineage>
</organism>
<keyword evidence="5 8" id="KW-0472">Membrane</keyword>
<proteinExistence type="predicted"/>
<dbReference type="SUPFAM" id="SSF53850">
    <property type="entry name" value="Periplasmic binding protein-like II"/>
    <property type="match status" value="1"/>
</dbReference>
<feature type="transmembrane region" description="Helical" evidence="8">
    <location>
        <begin position="398"/>
        <end position="420"/>
    </location>
</feature>
<evidence type="ECO:0000313" key="9">
    <source>
        <dbReference type="Proteomes" id="UP000695007"/>
    </source>
</evidence>
<evidence type="ECO:0000256" key="5">
    <source>
        <dbReference type="ARBA" id="ARBA00023136"/>
    </source>
</evidence>
<evidence type="ECO:0000313" key="10">
    <source>
        <dbReference type="RefSeq" id="XP_011495080.1"/>
    </source>
</evidence>
<keyword evidence="3 8" id="KW-0812">Transmembrane</keyword>
<name>A0AAJ6VKU8_9HYME</name>
<accession>A0AAJ6VKU8</accession>
<keyword evidence="6" id="KW-0675">Receptor</keyword>
<dbReference type="RefSeq" id="XP_011495080.1">
    <property type="nucleotide sequence ID" value="XM_011496778.1"/>
</dbReference>
<evidence type="ECO:0000256" key="1">
    <source>
        <dbReference type="ARBA" id="ARBA00004651"/>
    </source>
</evidence>